<dbReference type="PANTHER" id="PTHR11712:SF336">
    <property type="entry name" value="3-OXOACYL-[ACYL-CARRIER-PROTEIN] SYNTHASE, MITOCHONDRIAL"/>
    <property type="match status" value="1"/>
</dbReference>
<dbReference type="GO" id="GO:0006633">
    <property type="term" value="P:fatty acid biosynthetic process"/>
    <property type="evidence" value="ECO:0007669"/>
    <property type="project" value="TreeGrafter"/>
</dbReference>
<dbReference type="InterPro" id="IPR000794">
    <property type="entry name" value="Beta-ketoacyl_synthase"/>
</dbReference>
<evidence type="ECO:0000259" key="5">
    <source>
        <dbReference type="PROSITE" id="PS52004"/>
    </source>
</evidence>
<dbReference type="PANTHER" id="PTHR11712">
    <property type="entry name" value="POLYKETIDE SYNTHASE-RELATED"/>
    <property type="match status" value="1"/>
</dbReference>
<gene>
    <name evidence="6" type="ORF">A2140_00520</name>
</gene>
<dbReference type="CDD" id="cd00834">
    <property type="entry name" value="KAS_I_II"/>
    <property type="match status" value="1"/>
</dbReference>
<dbReference type="STRING" id="1817756.A2140_00520"/>
<feature type="domain" description="Ketosynthase family 3 (KS3)" evidence="5">
    <location>
        <begin position="1"/>
        <end position="272"/>
    </location>
</feature>
<comment type="similarity">
    <text evidence="2 4">Belongs to the thiolase-like superfamily. Beta-ketoacyl-ACP synthases family.</text>
</comment>
<evidence type="ECO:0000256" key="2">
    <source>
        <dbReference type="ARBA" id="ARBA00008467"/>
    </source>
</evidence>
<dbReference type="InterPro" id="IPR014031">
    <property type="entry name" value="Ketoacyl_synth_C"/>
</dbReference>
<dbReference type="SMART" id="SM00825">
    <property type="entry name" value="PKS_KS"/>
    <property type="match status" value="1"/>
</dbReference>
<accession>A0A1F6T6X9</accession>
<evidence type="ECO:0000256" key="3">
    <source>
        <dbReference type="ARBA" id="ARBA00022679"/>
    </source>
</evidence>
<evidence type="ECO:0000256" key="1">
    <source>
        <dbReference type="ARBA" id="ARBA00005194"/>
    </source>
</evidence>
<evidence type="ECO:0000313" key="7">
    <source>
        <dbReference type="Proteomes" id="UP000178379"/>
    </source>
</evidence>
<dbReference type="SUPFAM" id="SSF53901">
    <property type="entry name" value="Thiolase-like"/>
    <property type="match status" value="2"/>
</dbReference>
<dbReference type="Pfam" id="PF02801">
    <property type="entry name" value="Ketoacyl-synt_C"/>
    <property type="match status" value="1"/>
</dbReference>
<comment type="caution">
    <text evidence="6">The sequence shown here is derived from an EMBL/GenBank/DDBJ whole genome shotgun (WGS) entry which is preliminary data.</text>
</comment>
<dbReference type="Pfam" id="PF00109">
    <property type="entry name" value="ketoacyl-synt"/>
    <property type="match status" value="1"/>
</dbReference>
<dbReference type="PROSITE" id="PS52004">
    <property type="entry name" value="KS3_2"/>
    <property type="match status" value="1"/>
</dbReference>
<dbReference type="Gene3D" id="3.40.47.10">
    <property type="match status" value="1"/>
</dbReference>
<protein>
    <recommendedName>
        <fullName evidence="5">Ketosynthase family 3 (KS3) domain-containing protein</fullName>
    </recommendedName>
</protein>
<reference evidence="6 7" key="1">
    <citation type="journal article" date="2016" name="Nat. Commun.">
        <title>Thousands of microbial genomes shed light on interconnected biogeochemical processes in an aquifer system.</title>
        <authorList>
            <person name="Anantharaman K."/>
            <person name="Brown C.T."/>
            <person name="Hug L.A."/>
            <person name="Sharon I."/>
            <person name="Castelle C.J."/>
            <person name="Probst A.J."/>
            <person name="Thomas B.C."/>
            <person name="Singh A."/>
            <person name="Wilkins M.J."/>
            <person name="Karaoz U."/>
            <person name="Brodie E.L."/>
            <person name="Williams K.H."/>
            <person name="Hubbard S.S."/>
            <person name="Banfield J.F."/>
        </authorList>
    </citation>
    <scope>NUCLEOTIDE SEQUENCE [LARGE SCALE GENOMIC DNA]</scope>
</reference>
<dbReference type="InterPro" id="IPR014030">
    <property type="entry name" value="Ketoacyl_synth_N"/>
</dbReference>
<comment type="pathway">
    <text evidence="1">Lipid metabolism; fatty acid biosynthesis.</text>
</comment>
<organism evidence="6 7">
    <name type="scientific">Candidatus Muproteobacteria bacterium RBG_16_62_13</name>
    <dbReference type="NCBI Taxonomy" id="1817756"/>
    <lineage>
        <taxon>Bacteria</taxon>
        <taxon>Pseudomonadati</taxon>
        <taxon>Pseudomonadota</taxon>
        <taxon>Candidatus Muproteobacteria</taxon>
    </lineage>
</organism>
<dbReference type="EMBL" id="MFSQ01000048">
    <property type="protein sequence ID" value="OGI40891.1"/>
    <property type="molecule type" value="Genomic_DNA"/>
</dbReference>
<dbReference type="InterPro" id="IPR020841">
    <property type="entry name" value="PKS_Beta-ketoAc_synthase_dom"/>
</dbReference>
<name>A0A1F6T6X9_9PROT</name>
<evidence type="ECO:0000313" key="6">
    <source>
        <dbReference type="EMBL" id="OGI40891.1"/>
    </source>
</evidence>
<evidence type="ECO:0000256" key="4">
    <source>
        <dbReference type="RuleBase" id="RU003694"/>
    </source>
</evidence>
<dbReference type="Proteomes" id="UP000178379">
    <property type="component" value="Unassembled WGS sequence"/>
</dbReference>
<dbReference type="GO" id="GO:0004315">
    <property type="term" value="F:3-oxoacyl-[acyl-carrier-protein] synthase activity"/>
    <property type="evidence" value="ECO:0007669"/>
    <property type="project" value="TreeGrafter"/>
</dbReference>
<sequence length="274" mass="29472">MLMPNAPSAAVGTKFSLTGPNLTYCVACASGTVAIGNAYRAVREDRVNLAFAGGAEYLDDAHGHIFRGFDVAGALVKNCDQPELANRPFDQQRTGFLFSQGGAAVLVLEELEHARRRGAPILAEIVGYAETFDAYSMMSMPAGGEQIERMMRLALDDAGVGADEVDYINAHGTGTEINDRVEAETIERVFGKRVLVNTTKSLLGHTIGASGAIEALVTALSLRHGTTHICKNLENPVRELNFVRKVEAHDLRVGLTQSFAFGGHNAALVLRRYP</sequence>
<dbReference type="AlphaFoldDB" id="A0A1F6T6X9"/>
<dbReference type="InterPro" id="IPR016039">
    <property type="entry name" value="Thiolase-like"/>
</dbReference>
<keyword evidence="3 4" id="KW-0808">Transferase</keyword>
<proteinExistence type="inferred from homology"/>